<dbReference type="STRING" id="301148.B4135_0846"/>
<evidence type="ECO:0000313" key="2">
    <source>
        <dbReference type="Proteomes" id="UP000075683"/>
    </source>
</evidence>
<gene>
    <name evidence="1" type="ORF">B4135_0846</name>
</gene>
<accession>A0A150M5Q7</accession>
<dbReference type="AlphaFoldDB" id="A0A150M5Q7"/>
<dbReference type="Proteomes" id="UP000075683">
    <property type="component" value="Unassembled WGS sequence"/>
</dbReference>
<name>A0A150M5Q7_9BACI</name>
<evidence type="ECO:0000313" key="1">
    <source>
        <dbReference type="EMBL" id="KYD19947.1"/>
    </source>
</evidence>
<reference evidence="1 2" key="1">
    <citation type="submission" date="2016-01" db="EMBL/GenBank/DDBJ databases">
        <title>Draft Genome Sequences of Seven Thermophilic Sporeformers Isolated from Foods.</title>
        <authorList>
            <person name="Berendsen E.M."/>
            <person name="Wells-Bennik M.H."/>
            <person name="Krawcyk A.O."/>
            <person name="De Jong A."/>
            <person name="Holsappel S."/>
            <person name="Eijlander R.T."/>
            <person name="Kuipers O.P."/>
        </authorList>
    </citation>
    <scope>NUCLEOTIDE SEQUENCE [LARGE SCALE GENOMIC DNA]</scope>
    <source>
        <strain evidence="1 2">B4135</strain>
    </source>
</reference>
<protein>
    <submittedName>
        <fullName evidence="1">Uncharacterized protein</fullName>
    </submittedName>
</protein>
<comment type="caution">
    <text evidence="1">The sequence shown here is derived from an EMBL/GenBank/DDBJ whole genome shotgun (WGS) entry which is preliminary data.</text>
</comment>
<sequence length="45" mass="5006">MSGGRRWGSGVPRHRPTNFFRAVKLAAGSPVWADEFSPTDGRSRF</sequence>
<proteinExistence type="predicted"/>
<dbReference type="EMBL" id="LQYT01000037">
    <property type="protein sequence ID" value="KYD19947.1"/>
    <property type="molecule type" value="Genomic_DNA"/>
</dbReference>
<organism evidence="1 2">
    <name type="scientific">Caldibacillus debilis</name>
    <dbReference type="NCBI Taxonomy" id="301148"/>
    <lineage>
        <taxon>Bacteria</taxon>
        <taxon>Bacillati</taxon>
        <taxon>Bacillota</taxon>
        <taxon>Bacilli</taxon>
        <taxon>Bacillales</taxon>
        <taxon>Bacillaceae</taxon>
        <taxon>Caldibacillus</taxon>
    </lineage>
</organism>